<sequence length="308" mass="34652">MFNPAFTTQKVEENATYGKFIIEPLPLSFGQSLGHALRRTLLSSLPGAAVTNIKIEGVEHLFKSLKGIKESALELALNLKQVKFESAQGGPFKISIQKKSPGKIFSKDIEGEIKPVNSDIYLGEITDEKGKLDMEAIVEIGYGFFPVEEREKKEYGFIPVDAFFSPVKKVNFKIEEARVGRKTNFDRLVIEIWTDGSIKPLDCLRQSSMILSDYFSYILSGKDASKSKEDLIQQDVQKESIDKKFYEIIIDELNLPSRVINALLREHIETVADLVKVGKEKLTNMKGVGKKSIELIEEELKKMGIELS</sequence>
<dbReference type="SUPFAM" id="SSF56553">
    <property type="entry name" value="Insert subdomain of RNA polymerase alpha subunit"/>
    <property type="match status" value="1"/>
</dbReference>
<dbReference type="InterPro" id="IPR036603">
    <property type="entry name" value="RBP11-like"/>
</dbReference>
<dbReference type="InterPro" id="IPR036643">
    <property type="entry name" value="RNApol_insert_sf"/>
</dbReference>
<gene>
    <name evidence="11" type="primary">rpoA</name>
    <name evidence="13" type="ORF">US11_C0001G0124</name>
</gene>
<comment type="catalytic activity">
    <reaction evidence="10 11">
        <text>RNA(n) + a ribonucleoside 5'-triphosphate = RNA(n+1) + diphosphate</text>
        <dbReference type="Rhea" id="RHEA:21248"/>
        <dbReference type="Rhea" id="RHEA-COMP:14527"/>
        <dbReference type="Rhea" id="RHEA-COMP:17342"/>
        <dbReference type="ChEBI" id="CHEBI:33019"/>
        <dbReference type="ChEBI" id="CHEBI:61557"/>
        <dbReference type="ChEBI" id="CHEBI:140395"/>
        <dbReference type="EC" id="2.7.7.6"/>
    </reaction>
</comment>
<dbReference type="SUPFAM" id="SSF47789">
    <property type="entry name" value="C-terminal domain of RNA polymerase alpha subunit"/>
    <property type="match status" value="1"/>
</dbReference>
<evidence type="ECO:0000256" key="1">
    <source>
        <dbReference type="ARBA" id="ARBA00007123"/>
    </source>
</evidence>
<dbReference type="SMART" id="SM00662">
    <property type="entry name" value="RPOLD"/>
    <property type="match status" value="1"/>
</dbReference>
<proteinExistence type="inferred from homology"/>
<dbReference type="Proteomes" id="UP000034344">
    <property type="component" value="Unassembled WGS sequence"/>
</dbReference>
<dbReference type="HAMAP" id="MF_00059">
    <property type="entry name" value="RNApol_bact_RpoA"/>
    <property type="match status" value="1"/>
</dbReference>
<comment type="similarity">
    <text evidence="1 11">Belongs to the RNA polymerase alpha chain family.</text>
</comment>
<dbReference type="NCBIfam" id="TIGR02027">
    <property type="entry name" value="rpoA"/>
    <property type="match status" value="1"/>
</dbReference>
<dbReference type="PATRIC" id="fig|1618480.3.peg.132"/>
<dbReference type="CDD" id="cd06928">
    <property type="entry name" value="RNAP_alpha_NTD"/>
    <property type="match status" value="1"/>
</dbReference>
<feature type="region of interest" description="Alpha C-terminal domain (alpha-CTD)" evidence="11">
    <location>
        <begin position="241"/>
        <end position="308"/>
    </location>
</feature>
<dbReference type="InterPro" id="IPR011260">
    <property type="entry name" value="RNAP_asu_C"/>
</dbReference>
<dbReference type="InterPro" id="IPR011262">
    <property type="entry name" value="DNA-dir_RNA_pol_insert"/>
</dbReference>
<comment type="caution">
    <text evidence="13">The sequence shown here is derived from an EMBL/GenBank/DDBJ whole genome shotgun (WGS) entry which is preliminary data.</text>
</comment>
<reference evidence="13 14" key="1">
    <citation type="journal article" date="2015" name="Nature">
        <title>rRNA introns, odd ribosomes, and small enigmatic genomes across a large radiation of phyla.</title>
        <authorList>
            <person name="Brown C.T."/>
            <person name="Hug L.A."/>
            <person name="Thomas B.C."/>
            <person name="Sharon I."/>
            <person name="Castelle C.J."/>
            <person name="Singh A."/>
            <person name="Wilkins M.J."/>
            <person name="Williams K.H."/>
            <person name="Banfield J.F."/>
        </authorList>
    </citation>
    <scope>NUCLEOTIDE SEQUENCE [LARGE SCALE GENOMIC DNA]</scope>
</reference>
<feature type="region of interest" description="Alpha N-terminal domain (alpha-NTD)" evidence="11">
    <location>
        <begin position="1"/>
        <end position="224"/>
    </location>
</feature>
<comment type="subunit">
    <text evidence="11">Homodimer. The RNAP catalytic core consists of 2 alpha, 1 beta, 1 beta' and 1 omega subunit. When a sigma factor is associated with the core the holoenzyme is formed, which can initiate transcription.</text>
</comment>
<evidence type="ECO:0000259" key="12">
    <source>
        <dbReference type="SMART" id="SM00662"/>
    </source>
</evidence>
<dbReference type="GO" id="GO:0000428">
    <property type="term" value="C:DNA-directed RNA polymerase complex"/>
    <property type="evidence" value="ECO:0007669"/>
    <property type="project" value="UniProtKB-KW"/>
</dbReference>
<evidence type="ECO:0000256" key="3">
    <source>
        <dbReference type="ARBA" id="ARBA00015972"/>
    </source>
</evidence>
<evidence type="ECO:0000313" key="14">
    <source>
        <dbReference type="Proteomes" id="UP000034344"/>
    </source>
</evidence>
<evidence type="ECO:0000256" key="7">
    <source>
        <dbReference type="ARBA" id="ARBA00023163"/>
    </source>
</evidence>
<dbReference type="GO" id="GO:0005737">
    <property type="term" value="C:cytoplasm"/>
    <property type="evidence" value="ECO:0007669"/>
    <property type="project" value="UniProtKB-ARBA"/>
</dbReference>
<name>A0A0G0EM32_9BACT</name>
<evidence type="ECO:0000256" key="8">
    <source>
        <dbReference type="ARBA" id="ARBA00032524"/>
    </source>
</evidence>
<keyword evidence="7 11" id="KW-0804">Transcription</keyword>
<dbReference type="GO" id="GO:0003899">
    <property type="term" value="F:DNA-directed RNA polymerase activity"/>
    <property type="evidence" value="ECO:0007669"/>
    <property type="project" value="UniProtKB-UniRule"/>
</dbReference>
<dbReference type="SUPFAM" id="SSF55257">
    <property type="entry name" value="RBP11-like subunits of RNA polymerase"/>
    <property type="match status" value="1"/>
</dbReference>
<dbReference type="Gene3D" id="3.30.1360.10">
    <property type="entry name" value="RNA polymerase, RBP11-like subunit"/>
    <property type="match status" value="1"/>
</dbReference>
<dbReference type="GO" id="GO:0046983">
    <property type="term" value="F:protein dimerization activity"/>
    <property type="evidence" value="ECO:0007669"/>
    <property type="project" value="InterPro"/>
</dbReference>
<comment type="domain">
    <text evidence="11">The N-terminal domain is essential for RNAP assembly and basal transcription, whereas the C-terminal domain is involved in interaction with transcriptional regulators and with upstream promoter elements.</text>
</comment>
<evidence type="ECO:0000256" key="9">
    <source>
        <dbReference type="ARBA" id="ARBA00033070"/>
    </source>
</evidence>
<keyword evidence="6 11" id="KW-0548">Nucleotidyltransferase</keyword>
<dbReference type="EC" id="2.7.7.6" evidence="2 11"/>
<evidence type="ECO:0000256" key="4">
    <source>
        <dbReference type="ARBA" id="ARBA00022478"/>
    </source>
</evidence>
<keyword evidence="5 11" id="KW-0808">Transferase</keyword>
<dbReference type="Pfam" id="PF01193">
    <property type="entry name" value="RNA_pol_L"/>
    <property type="match status" value="1"/>
</dbReference>
<dbReference type="AlphaFoldDB" id="A0A0G0EM32"/>
<dbReference type="STRING" id="1618480.US11_C0001G0124"/>
<evidence type="ECO:0000313" key="13">
    <source>
        <dbReference type="EMBL" id="KKQ02165.1"/>
    </source>
</evidence>
<accession>A0A0G0EM32</accession>
<keyword evidence="4 11" id="KW-0240">DNA-directed RNA polymerase</keyword>
<dbReference type="InterPro" id="IPR011773">
    <property type="entry name" value="DNA-dir_RpoA"/>
</dbReference>
<dbReference type="Gene3D" id="1.10.150.20">
    <property type="entry name" value="5' to 3' exonuclease, C-terminal subdomain"/>
    <property type="match status" value="1"/>
</dbReference>
<dbReference type="Pfam" id="PF03118">
    <property type="entry name" value="RNA_pol_A_CTD"/>
    <property type="match status" value="1"/>
</dbReference>
<organism evidence="13 14">
    <name type="scientific">Candidatus Roizmanbacteria bacterium GW2011_GWA2_36_23</name>
    <dbReference type="NCBI Taxonomy" id="1618480"/>
    <lineage>
        <taxon>Bacteria</taxon>
        <taxon>Candidatus Roizmaniibacteriota</taxon>
    </lineage>
</organism>
<dbReference type="EMBL" id="LBRS01000001">
    <property type="protein sequence ID" value="KKQ02165.1"/>
    <property type="molecule type" value="Genomic_DNA"/>
</dbReference>
<dbReference type="NCBIfam" id="NF003519">
    <property type="entry name" value="PRK05182.2-5"/>
    <property type="match status" value="1"/>
</dbReference>
<evidence type="ECO:0000256" key="11">
    <source>
        <dbReference type="HAMAP-Rule" id="MF_00059"/>
    </source>
</evidence>
<protein>
    <recommendedName>
        <fullName evidence="3 11">DNA-directed RNA polymerase subunit alpha</fullName>
        <shortName evidence="11">RNAP subunit alpha</shortName>
        <ecNumber evidence="2 11">2.7.7.6</ecNumber>
    </recommendedName>
    <alternativeName>
        <fullName evidence="9 11">RNA polymerase subunit alpha</fullName>
    </alternativeName>
    <alternativeName>
        <fullName evidence="8 11">Transcriptase subunit alpha</fullName>
    </alternativeName>
</protein>
<dbReference type="Gene3D" id="2.170.120.12">
    <property type="entry name" value="DNA-directed RNA polymerase, insert domain"/>
    <property type="match status" value="1"/>
</dbReference>
<dbReference type="GO" id="GO:0003677">
    <property type="term" value="F:DNA binding"/>
    <property type="evidence" value="ECO:0007669"/>
    <property type="project" value="UniProtKB-UniRule"/>
</dbReference>
<dbReference type="Pfam" id="PF01000">
    <property type="entry name" value="RNA_pol_A_bac"/>
    <property type="match status" value="1"/>
</dbReference>
<comment type="function">
    <text evidence="11">DNA-dependent RNA polymerase catalyzes the transcription of DNA into RNA using the four ribonucleoside triphosphates as substrates.</text>
</comment>
<evidence type="ECO:0000256" key="2">
    <source>
        <dbReference type="ARBA" id="ARBA00012418"/>
    </source>
</evidence>
<dbReference type="GO" id="GO:0006351">
    <property type="term" value="P:DNA-templated transcription"/>
    <property type="evidence" value="ECO:0007669"/>
    <property type="project" value="UniProtKB-UniRule"/>
</dbReference>
<feature type="domain" description="DNA-directed RNA polymerase RpoA/D/Rpb3-type" evidence="12">
    <location>
        <begin position="17"/>
        <end position="221"/>
    </location>
</feature>
<evidence type="ECO:0000256" key="6">
    <source>
        <dbReference type="ARBA" id="ARBA00022695"/>
    </source>
</evidence>
<dbReference type="InterPro" id="IPR011263">
    <property type="entry name" value="DNA-dir_RNA_pol_RpoA/D/Rpb3"/>
</dbReference>
<evidence type="ECO:0000256" key="10">
    <source>
        <dbReference type="ARBA" id="ARBA00048552"/>
    </source>
</evidence>
<evidence type="ECO:0000256" key="5">
    <source>
        <dbReference type="ARBA" id="ARBA00022679"/>
    </source>
</evidence>